<reference evidence="2" key="1">
    <citation type="journal article" date="2018" name="Nat. Microbiol.">
        <title>Leveraging single-cell genomics to expand the fungal tree of life.</title>
        <authorList>
            <person name="Ahrendt S.R."/>
            <person name="Quandt C.A."/>
            <person name="Ciobanu D."/>
            <person name="Clum A."/>
            <person name="Salamov A."/>
            <person name="Andreopoulos B."/>
            <person name="Cheng J.F."/>
            <person name="Woyke T."/>
            <person name="Pelin A."/>
            <person name="Henrissat B."/>
            <person name="Reynolds N.K."/>
            <person name="Benny G.L."/>
            <person name="Smith M.E."/>
            <person name="James T.Y."/>
            <person name="Grigoriev I.V."/>
        </authorList>
    </citation>
    <scope>NUCLEOTIDE SEQUENCE [LARGE SCALE GENOMIC DNA]</scope>
    <source>
        <strain evidence="2">RSA 1356</strain>
    </source>
</reference>
<sequence length="159" mass="17530">MGTLQTAERLEAILHRALTQIASGKCRDNSTDVWPLLAYELLRNDPPAEALESTHAEREEASHLRSLLSGDAATANSSSLAPFDMGNSLAAANDHPTTLSRATTSIDRLDVNEDVQERVRWIAEKAAEHGTLWLSRVHDDEAELTDAVCRFFYMANSPK</sequence>
<protein>
    <submittedName>
        <fullName evidence="1">Uncharacterized protein</fullName>
    </submittedName>
</protein>
<keyword evidence="2" id="KW-1185">Reference proteome</keyword>
<name>A0A4P9XQX3_9FUNG</name>
<evidence type="ECO:0000313" key="2">
    <source>
        <dbReference type="Proteomes" id="UP000271241"/>
    </source>
</evidence>
<dbReference type="Proteomes" id="UP000271241">
    <property type="component" value="Unassembled WGS sequence"/>
</dbReference>
<dbReference type="EMBL" id="KZ992601">
    <property type="protein sequence ID" value="RKP08456.1"/>
    <property type="molecule type" value="Genomic_DNA"/>
</dbReference>
<organism evidence="1 2">
    <name type="scientific">Thamnocephalis sphaerospora</name>
    <dbReference type="NCBI Taxonomy" id="78915"/>
    <lineage>
        <taxon>Eukaryota</taxon>
        <taxon>Fungi</taxon>
        <taxon>Fungi incertae sedis</taxon>
        <taxon>Zoopagomycota</taxon>
        <taxon>Zoopagomycotina</taxon>
        <taxon>Zoopagomycetes</taxon>
        <taxon>Zoopagales</taxon>
        <taxon>Sigmoideomycetaceae</taxon>
        <taxon>Thamnocephalis</taxon>
    </lineage>
</organism>
<proteinExistence type="predicted"/>
<dbReference type="AlphaFoldDB" id="A0A4P9XQX3"/>
<gene>
    <name evidence="1" type="ORF">THASP1DRAFT_29737</name>
</gene>
<accession>A0A4P9XQX3</accession>
<evidence type="ECO:0000313" key="1">
    <source>
        <dbReference type="EMBL" id="RKP08456.1"/>
    </source>
</evidence>